<evidence type="ECO:0000256" key="8">
    <source>
        <dbReference type="ARBA" id="ARBA00023016"/>
    </source>
</evidence>
<dbReference type="SUPFAM" id="SSF52540">
    <property type="entry name" value="P-loop containing nucleoside triphosphate hydrolases"/>
    <property type="match status" value="1"/>
</dbReference>
<dbReference type="GO" id="GO:0140664">
    <property type="term" value="F:ATP-dependent DNA damage sensor activity"/>
    <property type="evidence" value="ECO:0007669"/>
    <property type="project" value="InterPro"/>
</dbReference>
<keyword evidence="6" id="KW-0862">Zinc</keyword>
<dbReference type="GO" id="GO:0008270">
    <property type="term" value="F:zinc ion binding"/>
    <property type="evidence" value="ECO:0007669"/>
    <property type="project" value="UniProtKB-KW"/>
</dbReference>
<evidence type="ECO:0000259" key="11">
    <source>
        <dbReference type="PROSITE" id="PS50162"/>
    </source>
</evidence>
<dbReference type="GO" id="GO:0003684">
    <property type="term" value="F:damaged DNA binding"/>
    <property type="evidence" value="ECO:0007669"/>
    <property type="project" value="InterPro"/>
</dbReference>
<evidence type="ECO:0000256" key="3">
    <source>
        <dbReference type="ARBA" id="ARBA00022763"/>
    </source>
</evidence>
<dbReference type="FunFam" id="3.40.50.300:FF:000050">
    <property type="entry name" value="DNA repair protein RadA"/>
    <property type="match status" value="1"/>
</dbReference>
<reference evidence="12" key="1">
    <citation type="submission" date="2015-10" db="EMBL/GenBank/DDBJ databases">
        <authorList>
            <person name="Gilbert D.G."/>
        </authorList>
    </citation>
    <scope>NUCLEOTIDE SEQUENCE</scope>
</reference>
<evidence type="ECO:0000256" key="9">
    <source>
        <dbReference type="ARBA" id="ARBA00023125"/>
    </source>
</evidence>
<dbReference type="GO" id="GO:0005524">
    <property type="term" value="F:ATP binding"/>
    <property type="evidence" value="ECO:0007669"/>
    <property type="project" value="UniProtKB-KW"/>
</dbReference>
<keyword evidence="1" id="KW-0479">Metal-binding</keyword>
<dbReference type="GO" id="GO:0005829">
    <property type="term" value="C:cytosol"/>
    <property type="evidence" value="ECO:0007669"/>
    <property type="project" value="TreeGrafter"/>
</dbReference>
<accession>A0A160TT51</accession>
<dbReference type="CDD" id="cd01121">
    <property type="entry name" value="RadA_SMS_N"/>
    <property type="match status" value="1"/>
</dbReference>
<dbReference type="Pfam" id="PF13481">
    <property type="entry name" value="AAA_25"/>
    <property type="match status" value="1"/>
</dbReference>
<dbReference type="SUPFAM" id="SSF54211">
    <property type="entry name" value="Ribosomal protein S5 domain 2-like"/>
    <property type="match status" value="1"/>
</dbReference>
<dbReference type="InterPro" id="IPR020568">
    <property type="entry name" value="Ribosomal_Su5_D2-typ_SF"/>
</dbReference>
<name>A0A160TT51_9ZZZZ</name>
<feature type="domain" description="RecA family profile 1" evidence="11">
    <location>
        <begin position="66"/>
        <end position="214"/>
    </location>
</feature>
<proteinExistence type="inferred from homology"/>
<protein>
    <submittedName>
        <fullName evidence="12">DNA repair protein RadA</fullName>
    </submittedName>
</protein>
<organism evidence="12">
    <name type="scientific">hydrothermal vent metagenome</name>
    <dbReference type="NCBI Taxonomy" id="652676"/>
    <lineage>
        <taxon>unclassified sequences</taxon>
        <taxon>metagenomes</taxon>
        <taxon>ecological metagenomes</taxon>
    </lineage>
</organism>
<evidence type="ECO:0000256" key="7">
    <source>
        <dbReference type="ARBA" id="ARBA00022840"/>
    </source>
</evidence>
<dbReference type="NCBIfam" id="TIGR00416">
    <property type="entry name" value="sms"/>
    <property type="match status" value="1"/>
</dbReference>
<sequence>MPAKGKITYICSSCGAKHPKWTGQCNDCGIWNSLSETKIVHSTKSIHDVDQADSVPIDLSSIQVAQIARMSTGSSEFDRVLGGGFVEGAVTLLGGEPGIGKSTLALQCAGSLSVADSVLYTTGEESLQQLALRASRTKIESSNIKIIATSELETVLHVAKSTGPKFVVIDSIQTLFSTEQESAPGSISQVRACADRLVRFAKSTSTAILMIGHITKDGVLAGPKLLEHIVDTVLYFEGDADSRLRLVRAFKNRFGAVNEVGVFVMTDSGLRGVENPSSMLLSSDNTDKPGSVVLVAQEGTRPLLVELQALVDDTVLATPRRLSIGLDGGRISMLLAVLSRHAGVTLGNRDVYVNVAGGIKLSETATDVAIALAVLSSHFNKPLPAGTVCFGEIGLSGEVRPVQRGQERLKEAKKLGFRKAIIPQANQATHGPEKLEVVPIKNVGELLELLH</sequence>
<dbReference type="InterPro" id="IPR014721">
    <property type="entry name" value="Ribsml_uS5_D2-typ_fold_subgr"/>
</dbReference>
<dbReference type="SMART" id="SM00382">
    <property type="entry name" value="AAA"/>
    <property type="match status" value="1"/>
</dbReference>
<dbReference type="GO" id="GO:0016787">
    <property type="term" value="F:hydrolase activity"/>
    <property type="evidence" value="ECO:0007669"/>
    <property type="project" value="UniProtKB-KW"/>
</dbReference>
<dbReference type="HAMAP" id="MF_01498">
    <property type="entry name" value="RadA_bact"/>
    <property type="match status" value="1"/>
</dbReference>
<evidence type="ECO:0000256" key="1">
    <source>
        <dbReference type="ARBA" id="ARBA00022723"/>
    </source>
</evidence>
<dbReference type="InterPro" id="IPR004504">
    <property type="entry name" value="DNA_repair_RadA"/>
</dbReference>
<keyword evidence="9" id="KW-0238">DNA-binding</keyword>
<gene>
    <name evidence="12" type="ORF">MGWOODY_XGa658</name>
</gene>
<evidence type="ECO:0000256" key="2">
    <source>
        <dbReference type="ARBA" id="ARBA00022741"/>
    </source>
</evidence>
<keyword evidence="8" id="KW-0346">Stress response</keyword>
<evidence type="ECO:0000256" key="10">
    <source>
        <dbReference type="ARBA" id="ARBA00023204"/>
    </source>
</evidence>
<dbReference type="PRINTS" id="PR01874">
    <property type="entry name" value="DNAREPAIRADA"/>
</dbReference>
<evidence type="ECO:0000256" key="6">
    <source>
        <dbReference type="ARBA" id="ARBA00022833"/>
    </source>
</evidence>
<dbReference type="Gene3D" id="3.30.230.10">
    <property type="match status" value="1"/>
</dbReference>
<dbReference type="InterPro" id="IPR041166">
    <property type="entry name" value="Rubredoxin_2"/>
</dbReference>
<keyword evidence="4" id="KW-0863">Zinc-finger</keyword>
<dbReference type="InterPro" id="IPR027417">
    <property type="entry name" value="P-loop_NTPase"/>
</dbReference>
<evidence type="ECO:0000313" key="12">
    <source>
        <dbReference type="EMBL" id="CUS54218.1"/>
    </source>
</evidence>
<dbReference type="Pfam" id="PF13541">
    <property type="entry name" value="ChlI"/>
    <property type="match status" value="1"/>
</dbReference>
<evidence type="ECO:0000256" key="5">
    <source>
        <dbReference type="ARBA" id="ARBA00022801"/>
    </source>
</evidence>
<keyword evidence="7" id="KW-0067">ATP-binding</keyword>
<dbReference type="EMBL" id="CZRL01000104">
    <property type="protein sequence ID" value="CUS54218.1"/>
    <property type="molecule type" value="Genomic_DNA"/>
</dbReference>
<dbReference type="PANTHER" id="PTHR32472">
    <property type="entry name" value="DNA REPAIR PROTEIN RADA"/>
    <property type="match status" value="1"/>
</dbReference>
<keyword evidence="3" id="KW-0227">DNA damage</keyword>
<dbReference type="InterPro" id="IPR020588">
    <property type="entry name" value="RecA_ATP-bd"/>
</dbReference>
<keyword evidence="2" id="KW-0547">Nucleotide-binding</keyword>
<keyword evidence="5" id="KW-0378">Hydrolase</keyword>
<evidence type="ECO:0000256" key="4">
    <source>
        <dbReference type="ARBA" id="ARBA00022771"/>
    </source>
</evidence>
<keyword evidence="10" id="KW-0234">DNA repair</keyword>
<dbReference type="AlphaFoldDB" id="A0A160TT51"/>
<dbReference type="Gene3D" id="3.40.50.300">
    <property type="entry name" value="P-loop containing nucleotide triphosphate hydrolases"/>
    <property type="match status" value="1"/>
</dbReference>
<dbReference type="InterPro" id="IPR003593">
    <property type="entry name" value="AAA+_ATPase"/>
</dbReference>
<dbReference type="GO" id="GO:0000725">
    <property type="term" value="P:recombinational repair"/>
    <property type="evidence" value="ECO:0007669"/>
    <property type="project" value="TreeGrafter"/>
</dbReference>
<dbReference type="Pfam" id="PF18073">
    <property type="entry name" value="Zn_ribbon_LapB"/>
    <property type="match status" value="1"/>
</dbReference>
<dbReference type="PANTHER" id="PTHR32472:SF10">
    <property type="entry name" value="DNA REPAIR PROTEIN RADA-LIKE PROTEIN"/>
    <property type="match status" value="1"/>
</dbReference>
<dbReference type="PROSITE" id="PS50162">
    <property type="entry name" value="RECA_2"/>
    <property type="match status" value="1"/>
</dbReference>